<dbReference type="KEGG" id="tnu:BD01_0010"/>
<dbReference type="STRING" id="195522.BD01_0010"/>
<organism evidence="1">
    <name type="scientific">Thermococcus nautili</name>
    <dbReference type="NCBI Taxonomy" id="195522"/>
    <lineage>
        <taxon>Archaea</taxon>
        <taxon>Methanobacteriati</taxon>
        <taxon>Methanobacteriota</taxon>
        <taxon>Thermococci</taxon>
        <taxon>Thermococcales</taxon>
        <taxon>Thermococcaceae</taxon>
        <taxon>Thermococcus</taxon>
    </lineage>
</organism>
<dbReference type="HOGENOM" id="CLU_2875280_0_0_2"/>
<dbReference type="OrthoDB" id="374466at2157"/>
<dbReference type="AlphaFoldDB" id="U3RGX5"/>
<evidence type="ECO:0000313" key="3">
    <source>
        <dbReference type="Proteomes" id="UP000019434"/>
    </source>
</evidence>
<proteinExistence type="predicted"/>
<accession>U3RGX5</accession>
<dbReference type="EMBL" id="CP007264">
    <property type="protein sequence ID" value="AHL21649.1"/>
    <property type="molecule type" value="Genomic_DNA"/>
</dbReference>
<reference evidence="1" key="1">
    <citation type="journal article" date="2014" name="Environ. Microbiol.">
        <title>Extracellular membrane vesicles harbouring viral genomes.</title>
        <authorList>
            <person name="Gaudin M."/>
            <person name="Krupovic M."/>
            <person name="Marguet E."/>
            <person name="Gauliard E."/>
            <person name="Cvirkaite-Krupovic V."/>
            <person name="Le Cam E."/>
            <person name="Oberto J."/>
            <person name="Forterre P."/>
        </authorList>
    </citation>
    <scope>NUCLEOTIDE SEQUENCE</scope>
    <source>
        <strain evidence="1">30-1</strain>
        <plasmid evidence="1">pTN3</plasmid>
    </source>
</reference>
<evidence type="ECO:0000313" key="2">
    <source>
        <dbReference type="EMBL" id="AHL21649.1"/>
    </source>
</evidence>
<dbReference type="EMBL" id="KF527230">
    <property type="protein sequence ID" value="AGX15324.1"/>
    <property type="molecule type" value="Genomic_DNA"/>
</dbReference>
<geneLocation type="plasmid" evidence="1">
    <name>pTN3</name>
</geneLocation>
<protein>
    <submittedName>
        <fullName evidence="1">Uncharacterized protein</fullName>
    </submittedName>
</protein>
<dbReference type="RefSeq" id="WP_022547000.1">
    <property type="nucleotide sequence ID" value="NC_022527.1"/>
</dbReference>
<sequence>MRVVSIYELRRLPRRSALERLKRVDFVLDEEATLVPSEEFSRILENSGSVHKKLTHKHKVVRA</sequence>
<dbReference type="GeneID" id="24959167"/>
<gene>
    <name evidence="2" type="ORF">BD01_0010</name>
    <name evidence="1" type="ORF">TNaP3-10</name>
</gene>
<name>U3RGX5_9EURY</name>
<keyword evidence="3" id="KW-1185">Reference proteome</keyword>
<evidence type="ECO:0000313" key="1">
    <source>
        <dbReference type="EMBL" id="AGX15324.1"/>
    </source>
</evidence>
<dbReference type="Proteomes" id="UP000019434">
    <property type="component" value="Chromosome"/>
</dbReference>
<keyword evidence="1" id="KW-0614">Plasmid</keyword>
<reference evidence="2 3" key="2">
    <citation type="submission" date="2014-02" db="EMBL/GenBank/DDBJ databases">
        <title>Genome Sequence of an Hyperthermophilic Archaeon, Thermococcus nautili 30-1, producing viral vesicles.</title>
        <authorList>
            <person name="Oberto J."/>
            <person name="Gaudin M."/>
            <person name="Cossu M."/>
            <person name="Gorlas A."/>
            <person name="Slesarev A."/>
            <person name="Marguet E."/>
            <person name="Forterre P."/>
        </authorList>
    </citation>
    <scope>NUCLEOTIDE SEQUENCE [LARGE SCALE GENOMIC DNA]</scope>
    <source>
        <strain evidence="2 3">30-1</strain>
    </source>
</reference>